<dbReference type="CDD" id="cd05822">
    <property type="entry name" value="TLP_HIUase"/>
    <property type="match status" value="1"/>
</dbReference>
<evidence type="ECO:0000256" key="1">
    <source>
        <dbReference type="ARBA" id="ARBA00001043"/>
    </source>
</evidence>
<keyword evidence="11" id="KW-1185">Reference proteome</keyword>
<comment type="similarity">
    <text evidence="3 8">Belongs to the transthyretin family. 5-hydroxyisourate hydrolase subfamily.</text>
</comment>
<dbReference type="InterPro" id="IPR023416">
    <property type="entry name" value="Transthyretin/HIU_hydrolase_d"/>
</dbReference>
<dbReference type="InterPro" id="IPR036817">
    <property type="entry name" value="Transthyretin/HIU_hydrolase_sf"/>
</dbReference>
<comment type="subunit">
    <text evidence="4 8">Homotetramer.</text>
</comment>
<feature type="binding site" evidence="7">
    <location>
        <position position="7"/>
    </location>
    <ligand>
        <name>substrate</name>
    </ligand>
</feature>
<dbReference type="SMART" id="SM00095">
    <property type="entry name" value="TR_THY"/>
    <property type="match status" value="1"/>
</dbReference>
<dbReference type="NCBIfam" id="TIGR02962">
    <property type="entry name" value="hdxy_isourate"/>
    <property type="match status" value="1"/>
</dbReference>
<dbReference type="PROSITE" id="PS00769">
    <property type="entry name" value="TRANSTHYRETIN_2"/>
    <property type="match status" value="1"/>
</dbReference>
<dbReference type="PANTHER" id="PTHR10395">
    <property type="entry name" value="URICASE AND TRANSTHYRETIN-RELATED"/>
    <property type="match status" value="1"/>
</dbReference>
<evidence type="ECO:0000313" key="10">
    <source>
        <dbReference type="EMBL" id="KAA9134557.1"/>
    </source>
</evidence>
<dbReference type="PANTHER" id="PTHR10395:SF7">
    <property type="entry name" value="5-HYDROXYISOURATE HYDROLASE"/>
    <property type="match status" value="1"/>
</dbReference>
<dbReference type="Pfam" id="PF00576">
    <property type="entry name" value="Transthyretin"/>
    <property type="match status" value="1"/>
</dbReference>
<dbReference type="Gene3D" id="2.60.40.180">
    <property type="entry name" value="Transthyretin/hydroxyisourate hydrolase domain"/>
    <property type="match status" value="1"/>
</dbReference>
<dbReference type="PRINTS" id="PR00189">
    <property type="entry name" value="TRNSTHYRETIN"/>
</dbReference>
<feature type="binding site" evidence="7">
    <location>
        <position position="46"/>
    </location>
    <ligand>
        <name>substrate</name>
    </ligand>
</feature>
<proteinExistence type="inferred from homology"/>
<dbReference type="InterPro" id="IPR014306">
    <property type="entry name" value="Hydroxyisourate_hydrolase"/>
</dbReference>
<organism evidence="10 11">
    <name type="scientific">Microbacterium caowuchunii</name>
    <dbReference type="NCBI Taxonomy" id="2614638"/>
    <lineage>
        <taxon>Bacteria</taxon>
        <taxon>Bacillati</taxon>
        <taxon>Actinomycetota</taxon>
        <taxon>Actinomycetes</taxon>
        <taxon>Micrococcales</taxon>
        <taxon>Microbacteriaceae</taxon>
        <taxon>Microbacterium</taxon>
    </lineage>
</organism>
<feature type="binding site" evidence="7">
    <location>
        <position position="107"/>
    </location>
    <ligand>
        <name>substrate</name>
    </ligand>
</feature>
<dbReference type="GO" id="GO:0006144">
    <property type="term" value="P:purine nucleobase metabolic process"/>
    <property type="evidence" value="ECO:0007669"/>
    <property type="project" value="UniProtKB-KW"/>
</dbReference>
<comment type="catalytic activity">
    <reaction evidence="1 8">
        <text>5-hydroxyisourate + H2O = 5-hydroxy-2-oxo-4-ureido-2,5-dihydro-1H-imidazole-5-carboxylate + H(+)</text>
        <dbReference type="Rhea" id="RHEA:23736"/>
        <dbReference type="ChEBI" id="CHEBI:15377"/>
        <dbReference type="ChEBI" id="CHEBI:15378"/>
        <dbReference type="ChEBI" id="CHEBI:18072"/>
        <dbReference type="ChEBI" id="CHEBI:58639"/>
        <dbReference type="EC" id="3.5.2.17"/>
    </reaction>
</comment>
<protein>
    <recommendedName>
        <fullName evidence="8">5-hydroxyisourate hydrolase</fullName>
        <shortName evidence="8">HIU hydrolase</shortName>
        <shortName evidence="8">HIUHase</shortName>
        <ecNumber evidence="8">3.5.2.17</ecNumber>
    </recommendedName>
</protein>
<gene>
    <name evidence="10" type="primary">uraH</name>
    <name evidence="10" type="ORF">F6B40_07320</name>
</gene>
<dbReference type="GO" id="GO:0033971">
    <property type="term" value="F:hydroxyisourate hydrolase activity"/>
    <property type="evidence" value="ECO:0007669"/>
    <property type="project" value="UniProtKB-EC"/>
</dbReference>
<dbReference type="EC" id="3.5.2.17" evidence="8"/>
<keyword evidence="5 8" id="KW-0659">Purine metabolism</keyword>
<comment type="function">
    <text evidence="2">Catalyzes the hydrolysis of 5-hydroxyisourate (HIU) to 2-oxo-4-hydroxy-4-carboxy-5-ureidoimidazoline (OHCU).</text>
</comment>
<evidence type="ECO:0000256" key="7">
    <source>
        <dbReference type="PIRSR" id="PIRSR600895-51"/>
    </source>
</evidence>
<dbReference type="InterPro" id="IPR000895">
    <property type="entry name" value="Transthyretin/HIU_hydrolase"/>
</dbReference>
<evidence type="ECO:0000256" key="4">
    <source>
        <dbReference type="ARBA" id="ARBA00011881"/>
    </source>
</evidence>
<sequence length="110" mass="11551">MTHLTTHILDATRGAPAADVAVALARHLPSGAAEPVAAGRTDADGRLAIGPDLLAAGTYALTFATAEYFAGLGVEGFYPEVTVTFTVTDERHYHVPLLLSPFSYSTYRGS</sequence>
<dbReference type="SUPFAM" id="SSF49472">
    <property type="entry name" value="Transthyretin (synonym: prealbumin)"/>
    <property type="match status" value="1"/>
</dbReference>
<reference evidence="11" key="1">
    <citation type="submission" date="2019-09" db="EMBL/GenBank/DDBJ databases">
        <title>Mumia zhuanghuii sp. nov. isolated from the intestinal contents of plateau pika (Ochotona curzoniae) in the Qinghai-Tibet plateau of China.</title>
        <authorList>
            <person name="Tian Z."/>
        </authorList>
    </citation>
    <scope>NUCLEOTIDE SEQUENCE [LARGE SCALE GENOMIC DNA]</scope>
    <source>
        <strain evidence="11">L-033</strain>
    </source>
</reference>
<keyword evidence="6 8" id="KW-0378">Hydrolase</keyword>
<evidence type="ECO:0000259" key="9">
    <source>
        <dbReference type="SMART" id="SM00095"/>
    </source>
</evidence>
<evidence type="ECO:0000256" key="6">
    <source>
        <dbReference type="ARBA" id="ARBA00022801"/>
    </source>
</evidence>
<evidence type="ECO:0000256" key="2">
    <source>
        <dbReference type="ARBA" id="ARBA00002704"/>
    </source>
</evidence>
<dbReference type="EMBL" id="VYUY01000007">
    <property type="protein sequence ID" value="KAA9134557.1"/>
    <property type="molecule type" value="Genomic_DNA"/>
</dbReference>
<accession>A0A5N0TK99</accession>
<evidence type="ECO:0000256" key="8">
    <source>
        <dbReference type="RuleBase" id="RU361270"/>
    </source>
</evidence>
<feature type="domain" description="Transthyretin/hydroxyisourate hydrolase" evidence="9">
    <location>
        <begin position="1"/>
        <end position="109"/>
    </location>
</feature>
<dbReference type="AlphaFoldDB" id="A0A5N0TK99"/>
<dbReference type="Proteomes" id="UP000326838">
    <property type="component" value="Unassembled WGS sequence"/>
</dbReference>
<evidence type="ECO:0000313" key="11">
    <source>
        <dbReference type="Proteomes" id="UP000326838"/>
    </source>
</evidence>
<dbReference type="InterPro" id="IPR023419">
    <property type="entry name" value="Transthyretin_CS"/>
</dbReference>
<dbReference type="InterPro" id="IPR023418">
    <property type="entry name" value="Thyroxine_BS"/>
</dbReference>
<evidence type="ECO:0000256" key="5">
    <source>
        <dbReference type="ARBA" id="ARBA00022631"/>
    </source>
</evidence>
<dbReference type="PROSITE" id="PS00768">
    <property type="entry name" value="TRANSTHYRETIN_1"/>
    <property type="match status" value="1"/>
</dbReference>
<name>A0A5N0TK99_9MICO</name>
<dbReference type="RefSeq" id="WP_150892854.1">
    <property type="nucleotide sequence ID" value="NZ_VYUY01000007.1"/>
</dbReference>
<comment type="caution">
    <text evidence="10">The sequence shown here is derived from an EMBL/GenBank/DDBJ whole genome shotgun (WGS) entry which is preliminary data.</text>
</comment>
<evidence type="ECO:0000256" key="3">
    <source>
        <dbReference type="ARBA" id="ARBA00009850"/>
    </source>
</evidence>